<keyword evidence="4" id="KW-1185">Reference proteome</keyword>
<dbReference type="EMBL" id="JAVDWE010000004">
    <property type="protein sequence ID" value="MDR7094068.1"/>
    <property type="molecule type" value="Genomic_DNA"/>
</dbReference>
<dbReference type="RefSeq" id="WP_204733213.1">
    <property type="nucleotide sequence ID" value="NZ_JAVDWE010000004.1"/>
</dbReference>
<dbReference type="CDD" id="cd13578">
    <property type="entry name" value="PBP2_Bug27"/>
    <property type="match status" value="1"/>
</dbReference>
<sequence>MTKQLFSFRRRAVIGASLALATGALALPTFAQSAFPSKGLRIVVPFGPGGVGDLTARIVAEKLASQLGQPVVIDNRPGAGGVVAAESVVRSDPDGHTMFLMSNGTAVTASLFQKLPFDTVKDFTPVSTLGYFDIAVVVPASSPYKTLGELVAFAKANPGKINIGSINIGSTQHLAAELFKSTAGIDAQIVPYNGSPALIGAIRGQQVDVAVEILAPVLTQIQGNALRALAVTGEKRSIVLPEVPTAVEAGVKDYIASSWNALAVPSKTPRAVVERLHKEIAAAVADAGVREKLRGLNIDARSSTPEQTATLLASDIRRWSGVIEKAKIPKQ</sequence>
<dbReference type="InterPro" id="IPR042100">
    <property type="entry name" value="Bug_dom1"/>
</dbReference>
<gene>
    <name evidence="3" type="ORF">J2X09_001806</name>
</gene>
<dbReference type="PANTHER" id="PTHR42928">
    <property type="entry name" value="TRICARBOXYLATE-BINDING PROTEIN"/>
    <property type="match status" value="1"/>
</dbReference>
<dbReference type="Pfam" id="PF03401">
    <property type="entry name" value="TctC"/>
    <property type="match status" value="1"/>
</dbReference>
<proteinExistence type="inferred from homology"/>
<evidence type="ECO:0000256" key="1">
    <source>
        <dbReference type="ARBA" id="ARBA00006987"/>
    </source>
</evidence>
<organism evidence="3 4">
    <name type="scientific">Hydrogenophaga laconesensis</name>
    <dbReference type="NCBI Taxonomy" id="1805971"/>
    <lineage>
        <taxon>Bacteria</taxon>
        <taxon>Pseudomonadati</taxon>
        <taxon>Pseudomonadota</taxon>
        <taxon>Betaproteobacteria</taxon>
        <taxon>Burkholderiales</taxon>
        <taxon>Comamonadaceae</taxon>
        <taxon>Hydrogenophaga</taxon>
    </lineage>
</organism>
<dbReference type="Gene3D" id="3.40.190.10">
    <property type="entry name" value="Periplasmic binding protein-like II"/>
    <property type="match status" value="1"/>
</dbReference>
<dbReference type="SUPFAM" id="SSF53850">
    <property type="entry name" value="Periplasmic binding protein-like II"/>
    <property type="match status" value="1"/>
</dbReference>
<dbReference type="Proteomes" id="UP001265550">
    <property type="component" value="Unassembled WGS sequence"/>
</dbReference>
<comment type="caution">
    <text evidence="3">The sequence shown here is derived from an EMBL/GenBank/DDBJ whole genome shotgun (WGS) entry which is preliminary data.</text>
</comment>
<keyword evidence="3" id="KW-0675">Receptor</keyword>
<reference evidence="3 4" key="1">
    <citation type="submission" date="2023-07" db="EMBL/GenBank/DDBJ databases">
        <title>Sorghum-associated microbial communities from plants grown in Nebraska, USA.</title>
        <authorList>
            <person name="Schachtman D."/>
        </authorList>
    </citation>
    <scope>NUCLEOTIDE SEQUENCE [LARGE SCALE GENOMIC DNA]</scope>
    <source>
        <strain evidence="3 4">BE240</strain>
    </source>
</reference>
<dbReference type="PANTHER" id="PTHR42928:SF5">
    <property type="entry name" value="BLR1237 PROTEIN"/>
    <property type="match status" value="1"/>
</dbReference>
<accession>A0ABU1V9D3</accession>
<dbReference type="Gene3D" id="3.40.190.150">
    <property type="entry name" value="Bordetella uptake gene, domain 1"/>
    <property type="match status" value="1"/>
</dbReference>
<dbReference type="InterPro" id="IPR005064">
    <property type="entry name" value="BUG"/>
</dbReference>
<evidence type="ECO:0000256" key="2">
    <source>
        <dbReference type="SAM" id="SignalP"/>
    </source>
</evidence>
<keyword evidence="2" id="KW-0732">Signal</keyword>
<dbReference type="PIRSF" id="PIRSF017082">
    <property type="entry name" value="YflP"/>
    <property type="match status" value="1"/>
</dbReference>
<protein>
    <submittedName>
        <fullName evidence="3">Tripartite-type tricarboxylate transporter receptor subunit TctC</fullName>
    </submittedName>
</protein>
<comment type="similarity">
    <text evidence="1">Belongs to the UPF0065 (bug) family.</text>
</comment>
<name>A0ABU1V9D3_9BURK</name>
<feature type="chain" id="PRO_5046589265" evidence="2">
    <location>
        <begin position="27"/>
        <end position="331"/>
    </location>
</feature>
<evidence type="ECO:0000313" key="3">
    <source>
        <dbReference type="EMBL" id="MDR7094068.1"/>
    </source>
</evidence>
<evidence type="ECO:0000313" key="4">
    <source>
        <dbReference type="Proteomes" id="UP001265550"/>
    </source>
</evidence>
<feature type="signal peptide" evidence="2">
    <location>
        <begin position="1"/>
        <end position="26"/>
    </location>
</feature>